<keyword evidence="1" id="KW-0812">Transmembrane</keyword>
<organism evidence="2 3">
    <name type="scientific">Carya illinoinensis</name>
    <name type="common">Pecan</name>
    <dbReference type="NCBI Taxonomy" id="32201"/>
    <lineage>
        <taxon>Eukaryota</taxon>
        <taxon>Viridiplantae</taxon>
        <taxon>Streptophyta</taxon>
        <taxon>Embryophyta</taxon>
        <taxon>Tracheophyta</taxon>
        <taxon>Spermatophyta</taxon>
        <taxon>Magnoliopsida</taxon>
        <taxon>eudicotyledons</taxon>
        <taxon>Gunneridae</taxon>
        <taxon>Pentapetalae</taxon>
        <taxon>rosids</taxon>
        <taxon>fabids</taxon>
        <taxon>Fagales</taxon>
        <taxon>Juglandaceae</taxon>
        <taxon>Carya</taxon>
    </lineage>
</organism>
<protein>
    <submittedName>
        <fullName evidence="2">Uncharacterized protein</fullName>
    </submittedName>
</protein>
<keyword evidence="1" id="KW-1133">Transmembrane helix</keyword>
<accession>A0A922FXL8</accession>
<name>A0A922FXL8_CARIL</name>
<evidence type="ECO:0000313" key="2">
    <source>
        <dbReference type="EMBL" id="KAG6730244.1"/>
    </source>
</evidence>
<dbReference type="EMBL" id="CM031825">
    <property type="protein sequence ID" value="KAG6730244.1"/>
    <property type="molecule type" value="Genomic_DNA"/>
</dbReference>
<comment type="caution">
    <text evidence="2">The sequence shown here is derived from an EMBL/GenBank/DDBJ whole genome shotgun (WGS) entry which is preliminary data.</text>
</comment>
<dbReference type="PANTHER" id="PTHR33240">
    <property type="entry name" value="OS08G0508500 PROTEIN"/>
    <property type="match status" value="1"/>
</dbReference>
<evidence type="ECO:0000256" key="1">
    <source>
        <dbReference type="SAM" id="Phobius"/>
    </source>
</evidence>
<feature type="non-terminal residue" evidence="2">
    <location>
        <position position="131"/>
    </location>
</feature>
<gene>
    <name evidence="2" type="ORF">I3842_01G070900</name>
</gene>
<dbReference type="AlphaFoldDB" id="A0A922FXL8"/>
<reference evidence="2" key="1">
    <citation type="submission" date="2021-01" db="EMBL/GenBank/DDBJ databases">
        <authorList>
            <person name="Lovell J.T."/>
            <person name="Bentley N."/>
            <person name="Bhattarai G."/>
            <person name="Jenkins J.W."/>
            <person name="Sreedasyam A."/>
            <person name="Alarcon Y."/>
            <person name="Bock C."/>
            <person name="Boston L."/>
            <person name="Carlson J."/>
            <person name="Cervantes K."/>
            <person name="Clermont K."/>
            <person name="Krom N."/>
            <person name="Kubenka K."/>
            <person name="Mamidi S."/>
            <person name="Mattison C."/>
            <person name="Monteros M."/>
            <person name="Pisani C."/>
            <person name="Plott C."/>
            <person name="Rajasekar S."/>
            <person name="Rhein H.S."/>
            <person name="Rohla C."/>
            <person name="Song M."/>
            <person name="Hilaire R.S."/>
            <person name="Shu S."/>
            <person name="Wells L."/>
            <person name="Wang X."/>
            <person name="Webber J."/>
            <person name="Heerema R.J."/>
            <person name="Klein P."/>
            <person name="Conner P."/>
            <person name="Grauke L."/>
            <person name="Grimwood J."/>
            <person name="Schmutz J."/>
            <person name="Randall J.J."/>
        </authorList>
    </citation>
    <scope>NUCLEOTIDE SEQUENCE</scope>
    <source>
        <tissue evidence="2">Leaf</tissue>
    </source>
</reference>
<proteinExistence type="predicted"/>
<evidence type="ECO:0000313" key="3">
    <source>
        <dbReference type="Proteomes" id="UP000811246"/>
    </source>
</evidence>
<dbReference type="Proteomes" id="UP000811246">
    <property type="component" value="Chromosome 1"/>
</dbReference>
<sequence>MLVANYTTRRILVDNDNSIDILLWETFSKTGISQDRQRPSPMSLRGFFGAAIQLLGSITLPITIRTGRFMTTTMANFLVVKAHSSYNAIIRQPTLNNLKLVTSTYHLKMKFPTKDREEVVCCAQKVATECY</sequence>
<dbReference type="PANTHER" id="PTHR33240:SF17">
    <property type="entry name" value="EUKARYOTIC PEPTIDE CHAIN RELEASE FACTOR GTP-BINDING SUBUNIT-LIKE"/>
    <property type="match status" value="1"/>
</dbReference>
<keyword evidence="1" id="KW-0472">Membrane</keyword>
<feature type="transmembrane region" description="Helical" evidence="1">
    <location>
        <begin position="46"/>
        <end position="64"/>
    </location>
</feature>